<reference evidence="2 3" key="1">
    <citation type="submission" date="2016-10" db="EMBL/GenBank/DDBJ databases">
        <authorList>
            <person name="de Groot N.N."/>
        </authorList>
    </citation>
    <scope>NUCLEOTIDE SEQUENCE [LARGE SCALE GENOMIC DNA]</scope>
    <source>
        <strain evidence="2 3">ATCC 43154</strain>
    </source>
</reference>
<dbReference type="RefSeq" id="WP_139236599.1">
    <property type="nucleotide sequence ID" value="NZ_FOTW01000017.1"/>
</dbReference>
<feature type="compositionally biased region" description="Low complexity" evidence="1">
    <location>
        <begin position="1"/>
        <end position="32"/>
    </location>
</feature>
<proteinExistence type="predicted"/>
<dbReference type="EMBL" id="FOTW01000017">
    <property type="protein sequence ID" value="SFM31878.1"/>
    <property type="molecule type" value="Genomic_DNA"/>
</dbReference>
<organism evidence="2 3">
    <name type="scientific">Rugamonas rubra</name>
    <dbReference type="NCBI Taxonomy" id="758825"/>
    <lineage>
        <taxon>Bacteria</taxon>
        <taxon>Pseudomonadati</taxon>
        <taxon>Pseudomonadota</taxon>
        <taxon>Betaproteobacteria</taxon>
        <taxon>Burkholderiales</taxon>
        <taxon>Oxalobacteraceae</taxon>
        <taxon>Telluria group</taxon>
        <taxon>Rugamonas</taxon>
    </lineage>
</organism>
<protein>
    <submittedName>
        <fullName evidence="2">Uncharacterized protein</fullName>
    </submittedName>
</protein>
<feature type="region of interest" description="Disordered" evidence="1">
    <location>
        <begin position="1"/>
        <end position="74"/>
    </location>
</feature>
<dbReference type="STRING" id="758825.SAMN02982985_03646"/>
<evidence type="ECO:0000313" key="2">
    <source>
        <dbReference type="EMBL" id="SFM31878.1"/>
    </source>
</evidence>
<sequence length="100" mass="10537">MQDATSTVTTAAPAVARPPAAQPADRPAGQPAYQRFLRMWHSAPLDEPEPPPQRAAVPALPQREEGAADGGLGRARTRACAAARRFARPLGNISASPRFA</sequence>
<accession>A0A1I4PVR6</accession>
<name>A0A1I4PVR6_9BURK</name>
<dbReference type="AlphaFoldDB" id="A0A1I4PVR6"/>
<keyword evidence="3" id="KW-1185">Reference proteome</keyword>
<gene>
    <name evidence="2" type="ORF">SAMN02982985_03646</name>
</gene>
<dbReference type="Proteomes" id="UP000199470">
    <property type="component" value="Unassembled WGS sequence"/>
</dbReference>
<evidence type="ECO:0000256" key="1">
    <source>
        <dbReference type="SAM" id="MobiDB-lite"/>
    </source>
</evidence>
<evidence type="ECO:0000313" key="3">
    <source>
        <dbReference type="Proteomes" id="UP000199470"/>
    </source>
</evidence>